<comment type="caution">
    <text evidence="3">The sequence shown here is derived from an EMBL/GenBank/DDBJ whole genome shotgun (WGS) entry which is preliminary data.</text>
</comment>
<reference evidence="3 4" key="1">
    <citation type="submission" date="2019-05" db="EMBL/GenBank/DDBJ databases">
        <title>Nakamurella sp. N5BH11, whole genome shotgun sequence.</title>
        <authorList>
            <person name="Tuo L."/>
        </authorList>
    </citation>
    <scope>NUCLEOTIDE SEQUENCE [LARGE SCALE GENOMIC DNA]</scope>
    <source>
        <strain evidence="3 4">N5BH11</strain>
    </source>
</reference>
<dbReference type="InterPro" id="IPR007372">
    <property type="entry name" value="Lipid/polyisoprenoid-bd_YceI"/>
</dbReference>
<dbReference type="SMART" id="SM00867">
    <property type="entry name" value="YceI"/>
    <property type="match status" value="1"/>
</dbReference>
<comment type="similarity">
    <text evidence="1">Belongs to the UPF0312 family.</text>
</comment>
<dbReference type="AlphaFoldDB" id="A0A4U6QMY3"/>
<evidence type="ECO:0000259" key="2">
    <source>
        <dbReference type="SMART" id="SM00867"/>
    </source>
</evidence>
<proteinExistence type="inferred from homology"/>
<dbReference type="PANTHER" id="PTHR34406">
    <property type="entry name" value="PROTEIN YCEI"/>
    <property type="match status" value="1"/>
</dbReference>
<name>A0A4U6QMY3_9ACTN</name>
<dbReference type="Gene3D" id="2.40.128.110">
    <property type="entry name" value="Lipid/polyisoprenoid-binding, YceI-like"/>
    <property type="match status" value="1"/>
</dbReference>
<dbReference type="Pfam" id="PF04264">
    <property type="entry name" value="YceI"/>
    <property type="match status" value="1"/>
</dbReference>
<dbReference type="EMBL" id="SZZH01000001">
    <property type="protein sequence ID" value="TKV61436.1"/>
    <property type="molecule type" value="Genomic_DNA"/>
</dbReference>
<dbReference type="RefSeq" id="WP_137448740.1">
    <property type="nucleotide sequence ID" value="NZ_SZZH01000001.1"/>
</dbReference>
<evidence type="ECO:0000313" key="3">
    <source>
        <dbReference type="EMBL" id="TKV61436.1"/>
    </source>
</evidence>
<accession>A0A4U6QMY3</accession>
<dbReference type="SUPFAM" id="SSF101874">
    <property type="entry name" value="YceI-like"/>
    <property type="match status" value="1"/>
</dbReference>
<organism evidence="3 4">
    <name type="scientific">Nakamurella flava</name>
    <dbReference type="NCBI Taxonomy" id="2576308"/>
    <lineage>
        <taxon>Bacteria</taxon>
        <taxon>Bacillati</taxon>
        <taxon>Actinomycetota</taxon>
        <taxon>Actinomycetes</taxon>
        <taxon>Nakamurellales</taxon>
        <taxon>Nakamurellaceae</taxon>
        <taxon>Nakamurella</taxon>
    </lineage>
</organism>
<feature type="domain" description="Lipid/polyisoprenoid-binding YceI-like" evidence="2">
    <location>
        <begin position="101"/>
        <end position="271"/>
    </location>
</feature>
<gene>
    <name evidence="3" type="ORF">FDO65_07625</name>
</gene>
<sequence>MTPAATLRAQVTGAQGWPLAGLAVTVLGPDGSSRGRGHTDDEGRLTIALTDGAGPVTLVLAGAGLAPVARSLALPASGGDLDAGIIALPDAGGRREAGRGRWVLDPDHTIIKATARHLGFSRIEGRFTEFEGVIEIADPIEGSSVTVLIATASLTTGSAMRDGHLTSADFLDVERFPALTFRSTTVRDLSGAGEKLAIDGDLTIRDITRPVTLDTTRAGTGPDPWGGTRTAFTATTTLNRRDFEMDWNMGIPGGLLLLGPTLTIDLDVQAVLQT</sequence>
<dbReference type="OrthoDB" id="9811006at2"/>
<keyword evidence="4" id="KW-1185">Reference proteome</keyword>
<dbReference type="PANTHER" id="PTHR34406:SF1">
    <property type="entry name" value="PROTEIN YCEI"/>
    <property type="match status" value="1"/>
</dbReference>
<dbReference type="InterPro" id="IPR036761">
    <property type="entry name" value="TTHA0802/YceI-like_sf"/>
</dbReference>
<protein>
    <submittedName>
        <fullName evidence="3">YceI family protein</fullName>
    </submittedName>
</protein>
<evidence type="ECO:0000313" key="4">
    <source>
        <dbReference type="Proteomes" id="UP000306985"/>
    </source>
</evidence>
<dbReference type="Proteomes" id="UP000306985">
    <property type="component" value="Unassembled WGS sequence"/>
</dbReference>
<evidence type="ECO:0000256" key="1">
    <source>
        <dbReference type="ARBA" id="ARBA00008812"/>
    </source>
</evidence>